<protein>
    <submittedName>
        <fullName evidence="2">Uncharacterized protein</fullName>
    </submittedName>
</protein>
<proteinExistence type="predicted"/>
<comment type="caution">
    <text evidence="2">The sequence shown here is derived from an EMBL/GenBank/DDBJ whole genome shotgun (WGS) entry which is preliminary data.</text>
</comment>
<feature type="non-terminal residue" evidence="2">
    <location>
        <position position="1"/>
    </location>
</feature>
<dbReference type="EMBL" id="SNRY01011510">
    <property type="protein sequence ID" value="KAA6304439.1"/>
    <property type="molecule type" value="Genomic_DNA"/>
</dbReference>
<sequence>LTKLGVGAIFGFLHLEKEIKCYNVDFRTNRNIYLSLIVSIFFWVCGSLLFGIAN</sequence>
<reference evidence="2" key="1">
    <citation type="submission" date="2019-03" db="EMBL/GenBank/DDBJ databases">
        <title>Single cell metagenomics reveals metabolic interactions within the superorganism composed of flagellate Streblomastix strix and complex community of Bacteroidetes bacteria on its surface.</title>
        <authorList>
            <person name="Treitli S.C."/>
            <person name="Kolisko M."/>
            <person name="Husnik F."/>
            <person name="Keeling P."/>
            <person name="Hampl V."/>
        </authorList>
    </citation>
    <scope>NUCLEOTIDE SEQUENCE</scope>
    <source>
        <strain evidence="2">STM</strain>
    </source>
</reference>
<evidence type="ECO:0000256" key="1">
    <source>
        <dbReference type="SAM" id="Phobius"/>
    </source>
</evidence>
<dbReference type="AlphaFoldDB" id="A0A5J4P7W6"/>
<accession>A0A5J4P7W6</accession>
<name>A0A5J4P7W6_9ZZZZ</name>
<keyword evidence="1" id="KW-0812">Transmembrane</keyword>
<evidence type="ECO:0000313" key="2">
    <source>
        <dbReference type="EMBL" id="KAA6304439.1"/>
    </source>
</evidence>
<keyword evidence="1" id="KW-0472">Membrane</keyword>
<gene>
    <name evidence="2" type="ORF">EZS27_043913</name>
</gene>
<feature type="transmembrane region" description="Helical" evidence="1">
    <location>
        <begin position="32"/>
        <end position="53"/>
    </location>
</feature>
<organism evidence="2">
    <name type="scientific">termite gut metagenome</name>
    <dbReference type="NCBI Taxonomy" id="433724"/>
    <lineage>
        <taxon>unclassified sequences</taxon>
        <taxon>metagenomes</taxon>
        <taxon>organismal metagenomes</taxon>
    </lineage>
</organism>
<keyword evidence="1" id="KW-1133">Transmembrane helix</keyword>